<dbReference type="PANTHER" id="PTHR11363:SF5">
    <property type="entry name" value="LARGE RIBOSOMAL SUBUNIT PROTEIN UL3"/>
    <property type="match status" value="1"/>
</dbReference>
<keyword evidence="3" id="KW-0687">Ribonucleoprotein</keyword>
<dbReference type="AlphaFoldDB" id="A0A7J6W718"/>
<dbReference type="GO" id="GO:0003723">
    <property type="term" value="F:RNA binding"/>
    <property type="evidence" value="ECO:0007669"/>
    <property type="project" value="TreeGrafter"/>
</dbReference>
<comment type="caution">
    <text evidence="4">The sequence shown here is derived from an EMBL/GenBank/DDBJ whole genome shotgun (WGS) entry which is preliminary data.</text>
</comment>
<dbReference type="InterPro" id="IPR045077">
    <property type="entry name" value="L3_arc_euk"/>
</dbReference>
<keyword evidence="2 4" id="KW-0689">Ribosomal protein</keyword>
<accession>A0A7J6W718</accession>
<protein>
    <submittedName>
        <fullName evidence="4">60S ribosomal protein L3</fullName>
    </submittedName>
</protein>
<gene>
    <name evidence="4" type="ORF">FRX31_017834</name>
</gene>
<dbReference type="InterPro" id="IPR009000">
    <property type="entry name" value="Transl_B-barrel_sf"/>
</dbReference>
<dbReference type="Proteomes" id="UP000554482">
    <property type="component" value="Unassembled WGS sequence"/>
</dbReference>
<dbReference type="Gene3D" id="4.10.960.10">
    <property type="entry name" value="Ribosomal protein L3, domain 3"/>
    <property type="match status" value="1"/>
</dbReference>
<evidence type="ECO:0000313" key="5">
    <source>
        <dbReference type="Proteomes" id="UP000554482"/>
    </source>
</evidence>
<keyword evidence="5" id="KW-1185">Reference proteome</keyword>
<comment type="similarity">
    <text evidence="1">Belongs to the universal ribosomal protein uL3 family.</text>
</comment>
<name>A0A7J6W718_THATH</name>
<proteinExistence type="inferred from homology"/>
<sequence>MFVGWKNQGLKQKKGHLMAIQVNGGDTAAMFDFANSFFEKNIPVDAVFPKDEMIDIIGITKGKGYEDVVTR</sequence>
<organism evidence="4 5">
    <name type="scientific">Thalictrum thalictroides</name>
    <name type="common">Rue-anemone</name>
    <name type="synonym">Anemone thalictroides</name>
    <dbReference type="NCBI Taxonomy" id="46969"/>
    <lineage>
        <taxon>Eukaryota</taxon>
        <taxon>Viridiplantae</taxon>
        <taxon>Streptophyta</taxon>
        <taxon>Embryophyta</taxon>
        <taxon>Tracheophyta</taxon>
        <taxon>Spermatophyta</taxon>
        <taxon>Magnoliopsida</taxon>
        <taxon>Ranunculales</taxon>
        <taxon>Ranunculaceae</taxon>
        <taxon>Thalictroideae</taxon>
        <taxon>Thalictrum</taxon>
    </lineage>
</organism>
<dbReference type="EMBL" id="JABWDY010021166">
    <property type="protein sequence ID" value="KAF5192578.1"/>
    <property type="molecule type" value="Genomic_DNA"/>
</dbReference>
<dbReference type="GO" id="GO:0003735">
    <property type="term" value="F:structural constituent of ribosome"/>
    <property type="evidence" value="ECO:0007669"/>
    <property type="project" value="InterPro"/>
</dbReference>
<evidence type="ECO:0000256" key="2">
    <source>
        <dbReference type="ARBA" id="ARBA00022980"/>
    </source>
</evidence>
<dbReference type="InterPro" id="IPR044892">
    <property type="entry name" value="Ribosomal_L3_dom_3_arc_sf"/>
</dbReference>
<evidence type="ECO:0000256" key="3">
    <source>
        <dbReference type="ARBA" id="ARBA00023274"/>
    </source>
</evidence>
<dbReference type="GO" id="GO:0006412">
    <property type="term" value="P:translation"/>
    <property type="evidence" value="ECO:0007669"/>
    <property type="project" value="InterPro"/>
</dbReference>
<evidence type="ECO:0000313" key="4">
    <source>
        <dbReference type="EMBL" id="KAF5192578.1"/>
    </source>
</evidence>
<dbReference type="SUPFAM" id="SSF50447">
    <property type="entry name" value="Translation proteins"/>
    <property type="match status" value="1"/>
</dbReference>
<dbReference type="Gene3D" id="3.30.1430.10">
    <property type="match status" value="1"/>
</dbReference>
<dbReference type="InterPro" id="IPR000597">
    <property type="entry name" value="Ribosomal_uL3"/>
</dbReference>
<dbReference type="GO" id="GO:0022625">
    <property type="term" value="C:cytosolic large ribosomal subunit"/>
    <property type="evidence" value="ECO:0007669"/>
    <property type="project" value="TreeGrafter"/>
</dbReference>
<evidence type="ECO:0000256" key="1">
    <source>
        <dbReference type="ARBA" id="ARBA00006540"/>
    </source>
</evidence>
<dbReference type="OrthoDB" id="1611972at2759"/>
<reference evidence="4 5" key="1">
    <citation type="submission" date="2020-06" db="EMBL/GenBank/DDBJ databases">
        <title>Transcriptomic and genomic resources for Thalictrum thalictroides and T. hernandezii: Facilitating candidate gene discovery in an emerging model plant lineage.</title>
        <authorList>
            <person name="Arias T."/>
            <person name="Riano-Pachon D.M."/>
            <person name="Di Stilio V.S."/>
        </authorList>
    </citation>
    <scope>NUCLEOTIDE SEQUENCE [LARGE SCALE GENOMIC DNA]</scope>
    <source>
        <strain evidence="5">cv. WT478/WT964</strain>
        <tissue evidence="4">Leaves</tissue>
    </source>
</reference>
<dbReference type="Gene3D" id="2.40.30.10">
    <property type="entry name" value="Translation factors"/>
    <property type="match status" value="1"/>
</dbReference>
<dbReference type="PANTHER" id="PTHR11363">
    <property type="entry name" value="60S RIBOSOMAL PROTEIN L3-RELATED"/>
    <property type="match status" value="1"/>
</dbReference>
<dbReference type="Pfam" id="PF00297">
    <property type="entry name" value="Ribosomal_L3"/>
    <property type="match status" value="1"/>
</dbReference>